<keyword evidence="3" id="KW-1185">Reference proteome</keyword>
<proteinExistence type="predicted"/>
<sequence>MLTTYLLLQDILGIDGQVFQLGPHTAGNSHQSSSHTLRTENSPDASPPHAKKSSCGHLATGYREFGQHLLPQRYSSSVL</sequence>
<reference evidence="3" key="1">
    <citation type="journal article" date="2019" name="Plant Biotechnol. J.">
        <title>Genome sequencing of the Australian wild diploid species Gossypium australe highlights disease resistance and delayed gland morphogenesis.</title>
        <authorList>
            <person name="Cai Y."/>
            <person name="Cai X."/>
            <person name="Wang Q."/>
            <person name="Wang P."/>
            <person name="Zhang Y."/>
            <person name="Cai C."/>
            <person name="Xu Y."/>
            <person name="Wang K."/>
            <person name="Zhou Z."/>
            <person name="Wang C."/>
            <person name="Geng S."/>
            <person name="Li B."/>
            <person name="Dong Q."/>
            <person name="Hou Y."/>
            <person name="Wang H."/>
            <person name="Ai P."/>
            <person name="Liu Z."/>
            <person name="Yi F."/>
            <person name="Sun M."/>
            <person name="An G."/>
            <person name="Cheng J."/>
            <person name="Zhang Y."/>
            <person name="Shi Q."/>
            <person name="Xie Y."/>
            <person name="Shi X."/>
            <person name="Chang Y."/>
            <person name="Huang F."/>
            <person name="Chen Y."/>
            <person name="Hong S."/>
            <person name="Mi L."/>
            <person name="Sun Q."/>
            <person name="Zhang L."/>
            <person name="Zhou B."/>
            <person name="Peng R."/>
            <person name="Zhang X."/>
            <person name="Liu F."/>
        </authorList>
    </citation>
    <scope>NUCLEOTIDE SEQUENCE [LARGE SCALE GENOMIC DNA]</scope>
    <source>
        <strain evidence="3">cv. PA1801</strain>
    </source>
</reference>
<evidence type="ECO:0000256" key="1">
    <source>
        <dbReference type="SAM" id="MobiDB-lite"/>
    </source>
</evidence>
<evidence type="ECO:0000313" key="3">
    <source>
        <dbReference type="Proteomes" id="UP000325315"/>
    </source>
</evidence>
<evidence type="ECO:0000313" key="2">
    <source>
        <dbReference type="EMBL" id="KAA3469745.1"/>
    </source>
</evidence>
<name>A0A5B6VL30_9ROSI</name>
<organism evidence="2 3">
    <name type="scientific">Gossypium australe</name>
    <dbReference type="NCBI Taxonomy" id="47621"/>
    <lineage>
        <taxon>Eukaryota</taxon>
        <taxon>Viridiplantae</taxon>
        <taxon>Streptophyta</taxon>
        <taxon>Embryophyta</taxon>
        <taxon>Tracheophyta</taxon>
        <taxon>Spermatophyta</taxon>
        <taxon>Magnoliopsida</taxon>
        <taxon>eudicotyledons</taxon>
        <taxon>Gunneridae</taxon>
        <taxon>Pentapetalae</taxon>
        <taxon>rosids</taxon>
        <taxon>malvids</taxon>
        <taxon>Malvales</taxon>
        <taxon>Malvaceae</taxon>
        <taxon>Malvoideae</taxon>
        <taxon>Gossypium</taxon>
    </lineage>
</organism>
<feature type="compositionally biased region" description="Polar residues" evidence="1">
    <location>
        <begin position="26"/>
        <end position="44"/>
    </location>
</feature>
<feature type="region of interest" description="Disordered" evidence="1">
    <location>
        <begin position="22"/>
        <end position="57"/>
    </location>
</feature>
<protein>
    <submittedName>
        <fullName evidence="2">Uncharacterized protein</fullName>
    </submittedName>
</protein>
<accession>A0A5B6VL30</accession>
<gene>
    <name evidence="2" type="ORF">EPI10_015505</name>
</gene>
<dbReference type="EMBL" id="SMMG02000006">
    <property type="protein sequence ID" value="KAA3469745.1"/>
    <property type="molecule type" value="Genomic_DNA"/>
</dbReference>
<dbReference type="AlphaFoldDB" id="A0A5B6VL30"/>
<comment type="caution">
    <text evidence="2">The sequence shown here is derived from an EMBL/GenBank/DDBJ whole genome shotgun (WGS) entry which is preliminary data.</text>
</comment>
<dbReference type="Proteomes" id="UP000325315">
    <property type="component" value="Unassembled WGS sequence"/>
</dbReference>